<proteinExistence type="predicted"/>
<dbReference type="RefSeq" id="WP_390406904.1">
    <property type="nucleotide sequence ID" value="NZ_BAABYW010000001.1"/>
</dbReference>
<dbReference type="PANTHER" id="PTHR41317:SF1">
    <property type="entry name" value="PD-(D_E)XK NUCLEASE FAMILY TRANSPOSASE"/>
    <property type="match status" value="1"/>
</dbReference>
<keyword evidence="2" id="KW-1185">Reference proteome</keyword>
<evidence type="ECO:0000313" key="2">
    <source>
        <dbReference type="Proteomes" id="UP001600943"/>
    </source>
</evidence>
<comment type="caution">
    <text evidence="1">The sequence shown here is derived from an EMBL/GenBank/DDBJ whole genome shotgun (WGS) entry which is preliminary data.</text>
</comment>
<name>A0ABQ0BD01_9FIRM</name>
<evidence type="ECO:0008006" key="3">
    <source>
        <dbReference type="Google" id="ProtNLM"/>
    </source>
</evidence>
<evidence type="ECO:0000313" key="1">
    <source>
        <dbReference type="EMBL" id="GAA6409333.1"/>
    </source>
</evidence>
<dbReference type="Proteomes" id="UP001600943">
    <property type="component" value="Unassembled WGS sequence"/>
</dbReference>
<organism evidence="1 2">
    <name type="scientific">Blautia hominis</name>
    <dbReference type="NCBI Taxonomy" id="2025493"/>
    <lineage>
        <taxon>Bacteria</taxon>
        <taxon>Bacillati</taxon>
        <taxon>Bacillota</taxon>
        <taxon>Clostridia</taxon>
        <taxon>Lachnospirales</taxon>
        <taxon>Lachnospiraceae</taxon>
        <taxon>Blautia</taxon>
    </lineage>
</organism>
<reference evidence="1 2" key="1">
    <citation type="submission" date="2024-04" db="EMBL/GenBank/DDBJ databases">
        <title>Defined microbial consortia suppress multidrug-resistant proinflammatory Enterobacteriaceae via ecological control.</title>
        <authorList>
            <person name="Furuichi M."/>
            <person name="Kawaguchi T."/>
            <person name="Pust M."/>
            <person name="Yasuma K."/>
            <person name="Plichta D."/>
            <person name="Hasegawa N."/>
            <person name="Ohya T."/>
            <person name="Bhattarai S."/>
            <person name="Sasajima S."/>
            <person name="Aoto Y."/>
            <person name="Tuganbaev T."/>
            <person name="Yaginuma M."/>
            <person name="Ueda M."/>
            <person name="Okahashi N."/>
            <person name="Amafuji K."/>
            <person name="Kiridooshi Y."/>
            <person name="Sugita K."/>
            <person name="Strazar M."/>
            <person name="Skelly A."/>
            <person name="Suda W."/>
            <person name="Hattori M."/>
            <person name="Nakamoto N."/>
            <person name="Caballero S."/>
            <person name="Norman J."/>
            <person name="Olle B."/>
            <person name="Tanoue T."/>
            <person name="Arita M."/>
            <person name="Bucci V."/>
            <person name="Atarashi K."/>
            <person name="Xavier R."/>
            <person name="Honda K."/>
        </authorList>
    </citation>
    <scope>NUCLEOTIDE SEQUENCE [LARGE SCALE GENOMIC DNA]</scope>
    <source>
        <strain evidence="2">k04-0078-D8-1</strain>
    </source>
</reference>
<dbReference type="EMBL" id="BAABYW010000001">
    <property type="protein sequence ID" value="GAA6409333.1"/>
    <property type="molecule type" value="Genomic_DNA"/>
</dbReference>
<sequence>MNQNRKLAKLLFKDNFMFGAVMVNEEICRDFLEMAVGFPIEKVEISKEKSMIYHPEYRGIRLDIIARDENRTHYNVEMQVAQKSHMEKRARYYHSQMDMELLLTGEDYRELPAAYVIFICDFDPFGQKKYRYTIRNTCAETGFPIADGSTTIFLSTCGKNESEVPTKLVKFLKFVKADLTDSVRDYQDDFIRKIQEFMEHVRSSREMEEKFMLLEELLKDERAEGRLEGKAEGKLEGKAEGKAESVLLLLQDLGSVSEELRNKILKEQDMDILLKYLKLAARAESMADFVKEMDKI</sequence>
<dbReference type="Pfam" id="PF12784">
    <property type="entry name" value="PDDEXK_2"/>
    <property type="match status" value="1"/>
</dbReference>
<dbReference type="PANTHER" id="PTHR41317">
    <property type="entry name" value="PD-(D_E)XK NUCLEASE FAMILY TRANSPOSASE"/>
    <property type="match status" value="1"/>
</dbReference>
<dbReference type="NCBIfam" id="TIGR01784">
    <property type="entry name" value="T_den_put_tspse"/>
    <property type="match status" value="1"/>
</dbReference>
<dbReference type="InterPro" id="IPR010106">
    <property type="entry name" value="RpnA"/>
</dbReference>
<accession>A0ABQ0BD01</accession>
<protein>
    <recommendedName>
        <fullName evidence="3">Rpn family recombination-promoting nuclease/putative transposase</fullName>
    </recommendedName>
</protein>
<gene>
    <name evidence="1" type="ORF">K040078D81_34500</name>
</gene>